<feature type="domain" description="HTH araC/xylS-type" evidence="6">
    <location>
        <begin position="479"/>
        <end position="578"/>
    </location>
</feature>
<dbReference type="Gene3D" id="3.30.565.10">
    <property type="entry name" value="Histidine kinase-like ATPase, C-terminal domain"/>
    <property type="match status" value="1"/>
</dbReference>
<dbReference type="Pfam" id="PF00072">
    <property type="entry name" value="Response_reg"/>
    <property type="match status" value="1"/>
</dbReference>
<gene>
    <name evidence="8" type="ORF">BXY_00270</name>
</gene>
<feature type="transmembrane region" description="Helical" evidence="5">
    <location>
        <begin position="44"/>
        <end position="63"/>
    </location>
</feature>
<dbReference type="eggNOG" id="COG0642">
    <property type="taxonomic scope" value="Bacteria"/>
</dbReference>
<organism evidence="8 9">
    <name type="scientific">Bacteroides xylanisolvens XB1A</name>
    <dbReference type="NCBI Taxonomy" id="657309"/>
    <lineage>
        <taxon>Bacteria</taxon>
        <taxon>Pseudomonadati</taxon>
        <taxon>Bacteroidota</taxon>
        <taxon>Bacteroidia</taxon>
        <taxon>Bacteroidales</taxon>
        <taxon>Bacteroidaceae</taxon>
        <taxon>Bacteroides</taxon>
    </lineage>
</organism>
<feature type="modified residue" description="4-aspartylphosphate" evidence="4">
    <location>
        <position position="375"/>
    </location>
</feature>
<dbReference type="InterPro" id="IPR011006">
    <property type="entry name" value="CheY-like_superfamily"/>
</dbReference>
<dbReference type="InterPro" id="IPR009057">
    <property type="entry name" value="Homeodomain-like_sf"/>
</dbReference>
<dbReference type="SUPFAM" id="SSF52172">
    <property type="entry name" value="CheY-like"/>
    <property type="match status" value="1"/>
</dbReference>
<proteinExistence type="predicted"/>
<dbReference type="SUPFAM" id="SSF46689">
    <property type="entry name" value="Homeodomain-like"/>
    <property type="match status" value="1"/>
</dbReference>
<evidence type="ECO:0000259" key="6">
    <source>
        <dbReference type="PROSITE" id="PS01124"/>
    </source>
</evidence>
<dbReference type="GO" id="GO:0043565">
    <property type="term" value="F:sequence-specific DNA binding"/>
    <property type="evidence" value="ECO:0007669"/>
    <property type="project" value="InterPro"/>
</dbReference>
<dbReference type="GO" id="GO:0003700">
    <property type="term" value="F:DNA-binding transcription factor activity"/>
    <property type="evidence" value="ECO:0007669"/>
    <property type="project" value="InterPro"/>
</dbReference>
<dbReference type="PROSITE" id="PS01124">
    <property type="entry name" value="HTH_ARAC_FAMILY_2"/>
    <property type="match status" value="1"/>
</dbReference>
<dbReference type="HOGENOM" id="CLU_485447_0_0_10"/>
<name>D6D4D2_9BACE</name>
<evidence type="ECO:0000256" key="1">
    <source>
        <dbReference type="ARBA" id="ARBA00022553"/>
    </source>
</evidence>
<dbReference type="KEGG" id="bxy:BXY_00270"/>
<feature type="transmembrane region" description="Helical" evidence="5">
    <location>
        <begin position="20"/>
        <end position="38"/>
    </location>
</feature>
<accession>D6D4D2</accession>
<evidence type="ECO:0000256" key="3">
    <source>
        <dbReference type="ARBA" id="ARBA00023163"/>
    </source>
</evidence>
<sequence>MKEMGLFHLSDVTKKYNMKYLLQTSPLVYSAIAILILYQLNFTSILLAGGISIYWIITHIITIQKERNLLKEGSQYFIDSFESIRAPLTLVHTPLKIAYNDVSPENIRKELSLAIQNIDCLNIHLTRLMDLKQLFANTEKLNSSEYELGAFIKNRITSLKTHAANNLVGLNIKTDFNYASVWFDQSKISPVIDKFIKYAIDHTEQKKTITLLITSNPEYWQIKITDFENKKILQCYKCKNWQLFKRKEELEYNFAKNIFCKRLIKMCNGKILINHSSHTIALKFPSKDSPENVHQHTAIQIESNPAEERTDTLFGKDSQKRNSTKPLVVLADSNKEFRLYLEERLSKDFIVKSFENGLDALECIKEEYPDLVICDIMLHGMYGNELSSRLKTSGETSVIPIILYGLHIDTGQRSKRESSLADIFLYIPFHVEDLKTEMNVLIRNNRFLRKSFLERIFGKKFLEVEEDKISDEENYGLINQVKEFILKNIDKENLTIDEIASELYMSRTAFFTKWKALTGEAPKYLIYRIRMEKARELLESGKYSVNVLPEMIGLKSLKNFRHKYKEYFGITPSESIMKKQ</sequence>
<keyword evidence="8" id="KW-0238">DNA-binding</keyword>
<keyword evidence="5" id="KW-0812">Transmembrane</keyword>
<evidence type="ECO:0000256" key="5">
    <source>
        <dbReference type="SAM" id="Phobius"/>
    </source>
</evidence>
<dbReference type="Gene3D" id="1.10.10.60">
    <property type="entry name" value="Homeodomain-like"/>
    <property type="match status" value="2"/>
</dbReference>
<keyword evidence="2" id="KW-0805">Transcription regulation</keyword>
<keyword evidence="3" id="KW-0804">Transcription</keyword>
<protein>
    <submittedName>
        <fullName evidence="8">AraC-type DNA-binding domain-containing proteins</fullName>
    </submittedName>
</protein>
<dbReference type="InterPro" id="IPR036890">
    <property type="entry name" value="HATPase_C_sf"/>
</dbReference>
<feature type="domain" description="Response regulatory" evidence="7">
    <location>
        <begin position="327"/>
        <end position="442"/>
    </location>
</feature>
<dbReference type="Gene3D" id="3.40.50.2300">
    <property type="match status" value="1"/>
</dbReference>
<keyword evidence="5" id="KW-0472">Membrane</keyword>
<evidence type="ECO:0000256" key="4">
    <source>
        <dbReference type="PROSITE-ProRule" id="PRU00169"/>
    </source>
</evidence>
<dbReference type="PANTHER" id="PTHR43547:SF2">
    <property type="entry name" value="HYBRID SIGNAL TRANSDUCTION HISTIDINE KINASE C"/>
    <property type="match status" value="1"/>
</dbReference>
<dbReference type="InterPro" id="IPR018060">
    <property type="entry name" value="HTH_AraC"/>
</dbReference>
<dbReference type="InterPro" id="IPR001789">
    <property type="entry name" value="Sig_transdc_resp-reg_receiver"/>
</dbReference>
<dbReference type="eggNOG" id="COG3706">
    <property type="taxonomic scope" value="Bacteria"/>
</dbReference>
<evidence type="ECO:0000313" key="9">
    <source>
        <dbReference type="Proteomes" id="UP000008795"/>
    </source>
</evidence>
<evidence type="ECO:0000259" key="7">
    <source>
        <dbReference type="PROSITE" id="PS50110"/>
    </source>
</evidence>
<dbReference type="CDD" id="cd00156">
    <property type="entry name" value="REC"/>
    <property type="match status" value="1"/>
</dbReference>
<dbReference type="PROSITE" id="PS50110">
    <property type="entry name" value="RESPONSE_REGULATORY"/>
    <property type="match status" value="1"/>
</dbReference>
<dbReference type="AlphaFoldDB" id="D6D4D2"/>
<dbReference type="PATRIC" id="fig|657309.4.peg.3133"/>
<dbReference type="eggNOG" id="COG2207">
    <property type="taxonomic scope" value="Bacteria"/>
</dbReference>
<dbReference type="EMBL" id="FP929033">
    <property type="protein sequence ID" value="CBK65334.1"/>
    <property type="molecule type" value="Genomic_DNA"/>
</dbReference>
<dbReference type="GO" id="GO:0000155">
    <property type="term" value="F:phosphorelay sensor kinase activity"/>
    <property type="evidence" value="ECO:0007669"/>
    <property type="project" value="TreeGrafter"/>
</dbReference>
<reference evidence="8 9" key="1">
    <citation type="submission" date="2010-03" db="EMBL/GenBank/DDBJ databases">
        <title>The genome sequence of Bacteriodes xylanisolvens XB1A.</title>
        <authorList>
            <consortium name="metaHIT consortium -- http://www.metahit.eu/"/>
            <person name="Pajon A."/>
            <person name="Turner K."/>
            <person name="Parkhill J."/>
            <person name="Bernalier A."/>
        </authorList>
    </citation>
    <scope>NUCLEOTIDE SEQUENCE [LARGE SCALE GENOMIC DNA]</scope>
    <source>
        <strain evidence="8 9">XB1A</strain>
    </source>
</reference>
<dbReference type="SMART" id="SM00342">
    <property type="entry name" value="HTH_ARAC"/>
    <property type="match status" value="1"/>
</dbReference>
<evidence type="ECO:0000313" key="8">
    <source>
        <dbReference type="EMBL" id="CBK65334.1"/>
    </source>
</evidence>
<dbReference type="Pfam" id="PF12833">
    <property type="entry name" value="HTH_18"/>
    <property type="match status" value="1"/>
</dbReference>
<dbReference type="PANTHER" id="PTHR43547">
    <property type="entry name" value="TWO-COMPONENT HISTIDINE KINASE"/>
    <property type="match status" value="1"/>
</dbReference>
<keyword evidence="5" id="KW-1133">Transmembrane helix</keyword>
<reference evidence="8 9" key="2">
    <citation type="submission" date="2010-03" db="EMBL/GenBank/DDBJ databases">
        <authorList>
            <person name="Pajon A."/>
        </authorList>
    </citation>
    <scope>NUCLEOTIDE SEQUENCE [LARGE SCALE GENOMIC DNA]</scope>
    <source>
        <strain evidence="8 9">XB1A</strain>
    </source>
</reference>
<evidence type="ECO:0000256" key="2">
    <source>
        <dbReference type="ARBA" id="ARBA00023015"/>
    </source>
</evidence>
<dbReference type="SMART" id="SM00448">
    <property type="entry name" value="REC"/>
    <property type="match status" value="1"/>
</dbReference>
<dbReference type="Proteomes" id="UP000008795">
    <property type="component" value="Chromosome"/>
</dbReference>
<keyword evidence="1 4" id="KW-0597">Phosphoprotein</keyword>